<evidence type="ECO:0000259" key="19">
    <source>
        <dbReference type="PROSITE" id="PS50835"/>
    </source>
</evidence>
<dbReference type="GO" id="GO:0035556">
    <property type="term" value="P:intracellular signal transduction"/>
    <property type="evidence" value="ECO:0007669"/>
    <property type="project" value="TreeGrafter"/>
</dbReference>
<dbReference type="InterPro" id="IPR057909">
    <property type="entry name" value="NRG2_N"/>
</dbReference>
<keyword evidence="9" id="KW-0339">Growth factor</keyword>
<feature type="domain" description="Ig-like" evidence="19">
    <location>
        <begin position="200"/>
        <end position="290"/>
    </location>
</feature>
<feature type="compositionally biased region" description="Basic and acidic residues" evidence="15">
    <location>
        <begin position="882"/>
        <end position="893"/>
    </location>
</feature>
<dbReference type="SUPFAM" id="SSF57196">
    <property type="entry name" value="EGF/Laminin"/>
    <property type="match status" value="1"/>
</dbReference>
<proteinExistence type="inferred from homology"/>
<dbReference type="GO" id="GO:0008083">
    <property type="term" value="F:growth factor activity"/>
    <property type="evidence" value="ECO:0007669"/>
    <property type="project" value="UniProtKB-KW"/>
</dbReference>
<dbReference type="Pfam" id="PF07679">
    <property type="entry name" value="I-set"/>
    <property type="match status" value="1"/>
</dbReference>
<keyword evidence="6 14" id="KW-0245">EGF-like domain</keyword>
<dbReference type="PROSITE" id="PS50026">
    <property type="entry name" value="EGF_3"/>
    <property type="match status" value="1"/>
</dbReference>
<dbReference type="InterPro" id="IPR007110">
    <property type="entry name" value="Ig-like_dom"/>
</dbReference>
<evidence type="ECO:0000256" key="5">
    <source>
        <dbReference type="ARBA" id="ARBA00022525"/>
    </source>
</evidence>
<dbReference type="PROSITE" id="PS50835">
    <property type="entry name" value="IG_LIKE"/>
    <property type="match status" value="1"/>
</dbReference>
<dbReference type="GO" id="GO:0030296">
    <property type="term" value="F:protein tyrosine kinase activator activity"/>
    <property type="evidence" value="ECO:0007669"/>
    <property type="project" value="TreeGrafter"/>
</dbReference>
<evidence type="ECO:0000256" key="7">
    <source>
        <dbReference type="ARBA" id="ARBA00022692"/>
    </source>
</evidence>
<protein>
    <recommendedName>
        <fullName evidence="22">Neuregulin 1</fullName>
    </recommendedName>
</protein>
<evidence type="ECO:0000256" key="16">
    <source>
        <dbReference type="SAM" id="Phobius"/>
    </source>
</evidence>
<dbReference type="Pfam" id="PF25518">
    <property type="entry name" value="NRG2_N"/>
    <property type="match status" value="1"/>
</dbReference>
<evidence type="ECO:0000256" key="2">
    <source>
        <dbReference type="ARBA" id="ARBA00004613"/>
    </source>
</evidence>
<accession>A0AAE0QHS0</accession>
<feature type="disulfide bond" evidence="14">
    <location>
        <begin position="693"/>
        <end position="702"/>
    </location>
</feature>
<keyword evidence="17" id="KW-0732">Signal</keyword>
<dbReference type="InterPro" id="IPR003598">
    <property type="entry name" value="Ig_sub2"/>
</dbReference>
<keyword evidence="7 16" id="KW-0812">Transmembrane</keyword>
<feature type="region of interest" description="Disordered" evidence="15">
    <location>
        <begin position="163"/>
        <end position="199"/>
    </location>
</feature>
<evidence type="ECO:0008006" key="22">
    <source>
        <dbReference type="Google" id="ProtNLM"/>
    </source>
</evidence>
<dbReference type="SUPFAM" id="SSF48726">
    <property type="entry name" value="Immunoglobulin"/>
    <property type="match status" value="1"/>
</dbReference>
<feature type="transmembrane region" description="Helical" evidence="16">
    <location>
        <begin position="721"/>
        <end position="742"/>
    </location>
</feature>
<feature type="compositionally biased region" description="Polar residues" evidence="15">
    <location>
        <begin position="628"/>
        <end position="641"/>
    </location>
</feature>
<feature type="compositionally biased region" description="Polar residues" evidence="15">
    <location>
        <begin position="851"/>
        <end position="861"/>
    </location>
</feature>
<evidence type="ECO:0000256" key="10">
    <source>
        <dbReference type="ARBA" id="ARBA00023136"/>
    </source>
</evidence>
<feature type="compositionally biased region" description="Low complexity" evidence="15">
    <location>
        <begin position="914"/>
        <end position="935"/>
    </location>
</feature>
<evidence type="ECO:0000256" key="9">
    <source>
        <dbReference type="ARBA" id="ARBA00023030"/>
    </source>
</evidence>
<feature type="chain" id="PRO_5042175336" description="Neuregulin 1" evidence="17">
    <location>
        <begin position="20"/>
        <end position="1118"/>
    </location>
</feature>
<keyword evidence="11 14" id="KW-1015">Disulfide bond</keyword>
<evidence type="ECO:0000256" key="17">
    <source>
        <dbReference type="SAM" id="SignalP"/>
    </source>
</evidence>
<dbReference type="InterPro" id="IPR000742">
    <property type="entry name" value="EGF"/>
</dbReference>
<dbReference type="GO" id="GO:0005615">
    <property type="term" value="C:extracellular space"/>
    <property type="evidence" value="ECO:0007669"/>
    <property type="project" value="TreeGrafter"/>
</dbReference>
<feature type="signal peptide" evidence="17">
    <location>
        <begin position="1"/>
        <end position="19"/>
    </location>
</feature>
<dbReference type="InterPro" id="IPR002154">
    <property type="entry name" value="Neuregulin_C"/>
</dbReference>
<keyword evidence="4" id="KW-1003">Cell membrane</keyword>
<evidence type="ECO:0000256" key="11">
    <source>
        <dbReference type="ARBA" id="ARBA00023157"/>
    </source>
</evidence>
<feature type="region of interest" description="Disordered" evidence="15">
    <location>
        <begin position="911"/>
        <end position="951"/>
    </location>
</feature>
<keyword evidence="5" id="KW-0964">Secreted</keyword>
<sequence length="1118" mass="122865">MRLLCVICGLLTSLSVCECGNPDCFSIPVRDLALRAGVVLEGVLEESPEKPGYETEPFRVDGVTRETREPDPGAELHQNRIRVHRVWEIKTGGLRKDAVAFLTWSRENTCFRMKAGTRYVFFTEPTGDASVLRALSPPVQSKRAVRKDISHALCQACVHSPDSTEATSTRFSMSGKGDKGRKRDKGESRKDKKSDVTDIPKLKELTNKQANEGQKLTLKCELLAGGRQTKIQWYLNGKKIGKNETRKIKLKKKGLLSELQLTKVTDADVGKYTCTAVNERGEDSQDAIVQIINASPKGSMYRMSYRAPSLNVNGAEQRGSLWETDEPVVQAPARRAGRGARCPPIRAYLSHAALETRERDPPQAAQCVCLLRPPLFIDFVVFSFYHKLPKEQRAKKGEKKQLIVMEAAGVEDSSDKLGAPENSTSAVDPSSEDLSEACPEEALEEVKLEEEKLEEEEEVVVDENRENQGLLGCLGLTAASCCVCMELEQVRNCVRSEKICILPILACLLSLALCTAGLKWVFVDKIFEYEPPTHLDPKPIGQDPIIIDADSTMGLPVSFSHPTSPRAPVPAATTKIPARPEVFVEDDSTAGPFAPASPKVTRFMPTSKVTTRLNPASRPTPRAPSEPGRNNTPSQHESNNIVTKTSPISTTASAKTSSHMMRCKEEDRSYCVNGGECLTVNVTPNSTKHLCRCPNEFTGDRCQNYVMASFYKAEELYQKRILTITGICIALLVVGIMCVVAYCKTKKQRQKLHDRLRQSLRKRNAMADMGNGSQYPHNLHQPPQSLQLVDQYTSKNTAPAEHVIEKETETSFTLSQYTSPTQPPTAVTASLSQCWSNKKPENVMSDTRTISGAQNSRNGTPSHRGRLNATGGARDVNTYVKNSRETTDSYKDSPYSERFVSTVTTPTRLSPVKLLSPATPSSPPSEMSAPLPSLATSIPSMATSPLGEEERPLLFLTPPRLREKSESNRAQQLRNSAHYNHGLDEMSPPPSPLHTKEDEQHESMQEDNSVPCAQPTTATHSPTAMHNSKRTKAGSQNSQDEQSGSSSESSSSESEAEEERMAEDTPFLIQNAGVAGMAVLGLELVDSSRTNTALRLSPQDDLQSRLASVMANQDPIAV</sequence>
<dbReference type="Gene3D" id="2.10.25.10">
    <property type="entry name" value="Laminin"/>
    <property type="match status" value="1"/>
</dbReference>
<dbReference type="PANTHER" id="PTHR11100">
    <property type="entry name" value="HEREGULIN-NEUREGULIN FAMILY MEMBER"/>
    <property type="match status" value="1"/>
</dbReference>
<dbReference type="InterPro" id="IPR003599">
    <property type="entry name" value="Ig_sub"/>
</dbReference>
<dbReference type="PROSITE" id="PS00022">
    <property type="entry name" value="EGF_1"/>
    <property type="match status" value="1"/>
</dbReference>
<name>A0AAE0QHS0_9TELE</name>
<dbReference type="GO" id="GO:0005886">
    <property type="term" value="C:plasma membrane"/>
    <property type="evidence" value="ECO:0007669"/>
    <property type="project" value="UniProtKB-SubCell"/>
</dbReference>
<evidence type="ECO:0000313" key="20">
    <source>
        <dbReference type="EMBL" id="KAK3522146.1"/>
    </source>
</evidence>
<feature type="domain" description="EGF-like" evidence="18">
    <location>
        <begin position="659"/>
        <end position="703"/>
    </location>
</feature>
<dbReference type="SMART" id="SM00409">
    <property type="entry name" value="IG"/>
    <property type="match status" value="1"/>
</dbReference>
<evidence type="ECO:0000256" key="12">
    <source>
        <dbReference type="ARBA" id="ARBA00023180"/>
    </source>
</evidence>
<comment type="similarity">
    <text evidence="3">Belongs to the neuregulin family.</text>
</comment>
<dbReference type="SMART" id="SM00181">
    <property type="entry name" value="EGF"/>
    <property type="match status" value="1"/>
</dbReference>
<feature type="compositionally biased region" description="Polar residues" evidence="15">
    <location>
        <begin position="163"/>
        <end position="172"/>
    </location>
</feature>
<dbReference type="InterPro" id="IPR036179">
    <property type="entry name" value="Ig-like_dom_sf"/>
</dbReference>
<dbReference type="InterPro" id="IPR013783">
    <property type="entry name" value="Ig-like_fold"/>
</dbReference>
<evidence type="ECO:0000256" key="6">
    <source>
        <dbReference type="ARBA" id="ARBA00022536"/>
    </source>
</evidence>
<keyword evidence="8 16" id="KW-1133">Transmembrane helix</keyword>
<dbReference type="FunFam" id="2.60.40.10:FF:000107">
    <property type="entry name" value="Myosin, light chain kinase a"/>
    <property type="match status" value="1"/>
</dbReference>
<organism evidence="20 21">
    <name type="scientific">Hemibagrus guttatus</name>
    <dbReference type="NCBI Taxonomy" id="175788"/>
    <lineage>
        <taxon>Eukaryota</taxon>
        <taxon>Metazoa</taxon>
        <taxon>Chordata</taxon>
        <taxon>Craniata</taxon>
        <taxon>Vertebrata</taxon>
        <taxon>Euteleostomi</taxon>
        <taxon>Actinopterygii</taxon>
        <taxon>Neopterygii</taxon>
        <taxon>Teleostei</taxon>
        <taxon>Ostariophysi</taxon>
        <taxon>Siluriformes</taxon>
        <taxon>Bagridae</taxon>
        <taxon>Hemibagrus</taxon>
    </lineage>
</organism>
<feature type="compositionally biased region" description="Basic and acidic residues" evidence="15">
    <location>
        <begin position="994"/>
        <end position="1004"/>
    </location>
</feature>
<feature type="region of interest" description="Disordered" evidence="15">
    <location>
        <begin position="980"/>
        <end position="1062"/>
    </location>
</feature>
<keyword evidence="10 16" id="KW-0472">Membrane</keyword>
<dbReference type="PANTHER" id="PTHR11100:SF7">
    <property type="entry name" value="PRO-NEUREGULIN-1, MEMBRANE-BOUND ISOFORM"/>
    <property type="match status" value="1"/>
</dbReference>
<dbReference type="SMART" id="SM00408">
    <property type="entry name" value="IGc2"/>
    <property type="match status" value="1"/>
</dbReference>
<evidence type="ECO:0000313" key="21">
    <source>
        <dbReference type="Proteomes" id="UP001274896"/>
    </source>
</evidence>
<evidence type="ECO:0000256" key="15">
    <source>
        <dbReference type="SAM" id="MobiDB-lite"/>
    </source>
</evidence>
<keyword evidence="13" id="KW-0393">Immunoglobulin domain</keyword>
<evidence type="ECO:0000256" key="1">
    <source>
        <dbReference type="ARBA" id="ARBA00004251"/>
    </source>
</evidence>
<evidence type="ECO:0000256" key="4">
    <source>
        <dbReference type="ARBA" id="ARBA00022475"/>
    </source>
</evidence>
<dbReference type="Pfam" id="PF02158">
    <property type="entry name" value="Neuregulin"/>
    <property type="match status" value="1"/>
</dbReference>
<feature type="compositionally biased region" description="Polar residues" evidence="15">
    <location>
        <begin position="1014"/>
        <end position="1026"/>
    </location>
</feature>
<dbReference type="GO" id="GO:0055013">
    <property type="term" value="P:cardiac muscle cell development"/>
    <property type="evidence" value="ECO:0007669"/>
    <property type="project" value="UniProtKB-ARBA"/>
</dbReference>
<evidence type="ECO:0000256" key="3">
    <source>
        <dbReference type="ARBA" id="ARBA00008216"/>
    </source>
</evidence>
<dbReference type="Gene3D" id="2.60.40.10">
    <property type="entry name" value="Immunoglobulins"/>
    <property type="match status" value="1"/>
</dbReference>
<evidence type="ECO:0000256" key="13">
    <source>
        <dbReference type="ARBA" id="ARBA00023319"/>
    </source>
</evidence>
<evidence type="ECO:0000259" key="18">
    <source>
        <dbReference type="PROSITE" id="PS50026"/>
    </source>
</evidence>
<comment type="caution">
    <text evidence="14">Lacks conserved residue(s) required for the propagation of feature annotation.</text>
</comment>
<feature type="compositionally biased region" description="Basic and acidic residues" evidence="15">
    <location>
        <begin position="184"/>
        <end position="199"/>
    </location>
</feature>
<dbReference type="GO" id="GO:0045499">
    <property type="term" value="F:chemorepellent activity"/>
    <property type="evidence" value="ECO:0007669"/>
    <property type="project" value="TreeGrafter"/>
</dbReference>
<dbReference type="GO" id="GO:0007399">
    <property type="term" value="P:nervous system development"/>
    <property type="evidence" value="ECO:0007669"/>
    <property type="project" value="InterPro"/>
</dbReference>
<dbReference type="InterPro" id="IPR013098">
    <property type="entry name" value="Ig_I-set"/>
</dbReference>
<keyword evidence="12" id="KW-0325">Glycoprotein</keyword>
<comment type="caution">
    <text evidence="20">The sequence shown here is derived from an EMBL/GenBank/DDBJ whole genome shotgun (WGS) entry which is preliminary data.</text>
</comment>
<feature type="region of interest" description="Disordered" evidence="15">
    <location>
        <begin position="608"/>
        <end position="641"/>
    </location>
</feature>
<gene>
    <name evidence="20" type="ORF">QTP70_026960</name>
</gene>
<feature type="region of interest" description="Disordered" evidence="15">
    <location>
        <begin position="851"/>
        <end position="893"/>
    </location>
</feature>
<feature type="compositionally biased region" description="Low complexity" evidence="15">
    <location>
        <begin position="1035"/>
        <end position="1053"/>
    </location>
</feature>
<comment type="subcellular location">
    <subcellularLocation>
        <location evidence="1">Cell membrane</location>
        <topology evidence="1">Single-pass type I membrane protein</topology>
    </subcellularLocation>
    <subcellularLocation>
        <location evidence="2">Secreted</location>
    </subcellularLocation>
</comment>
<dbReference type="GO" id="GO:0003007">
    <property type="term" value="P:heart morphogenesis"/>
    <property type="evidence" value="ECO:0007669"/>
    <property type="project" value="UniProtKB-ARBA"/>
</dbReference>
<dbReference type="AlphaFoldDB" id="A0AAE0QHS0"/>
<keyword evidence="21" id="KW-1185">Reference proteome</keyword>
<reference evidence="20" key="1">
    <citation type="submission" date="2023-06" db="EMBL/GenBank/DDBJ databases">
        <title>Male Hemibagrus guttatus genome.</title>
        <authorList>
            <person name="Bian C."/>
        </authorList>
    </citation>
    <scope>NUCLEOTIDE SEQUENCE</scope>
    <source>
        <strain evidence="20">Male_cb2023</strain>
        <tissue evidence="20">Muscle</tissue>
    </source>
</reference>
<dbReference type="EMBL" id="JAUCMX010000015">
    <property type="protein sequence ID" value="KAK3522146.1"/>
    <property type="molecule type" value="Genomic_DNA"/>
</dbReference>
<evidence type="ECO:0000256" key="8">
    <source>
        <dbReference type="ARBA" id="ARBA00022989"/>
    </source>
</evidence>
<feature type="region of interest" description="Disordered" evidence="15">
    <location>
        <begin position="413"/>
        <end position="436"/>
    </location>
</feature>
<evidence type="ECO:0000256" key="14">
    <source>
        <dbReference type="PROSITE-ProRule" id="PRU00076"/>
    </source>
</evidence>
<dbReference type="InterPro" id="IPR040180">
    <property type="entry name" value="Neuregulin"/>
</dbReference>
<dbReference type="Proteomes" id="UP001274896">
    <property type="component" value="Unassembled WGS sequence"/>
</dbReference>